<dbReference type="InterPro" id="IPR051786">
    <property type="entry name" value="ASN_synthetase/amidase"/>
</dbReference>
<accession>A0ABS4Q1B9</accession>
<evidence type="ECO:0000256" key="3">
    <source>
        <dbReference type="ARBA" id="ARBA00022888"/>
    </source>
</evidence>
<dbReference type="Proteomes" id="UP000741013">
    <property type="component" value="Unassembled WGS sequence"/>
</dbReference>
<sequence length="606" mass="65882">MILPDTDAALAAAAAFNTRALDVLRHPSGRPWLLGRWRRDDLALFAGPDCSVAIFGEASSSARGLANRLVDFRGLADADQLGARISGSYHLLVSVGGKVRAQGTLSGLRRVFHTTHEGTTLGCTRSDVLAELVDAAPDEELLAAQLMAPGVPYPLADQSVWRGVHSVPEDSYLVLDQDGRAKVNRRWTPPDPVLALRDGVPLMAEALSDAVSVRTQYGGIVSADLSGGMDSTSLCFCAERGPARLVTLTRLSTDPANDDGTWAREAAAQLDSDEHLFVHPDELPGFYAGLARAGEDMDEPVLTGRVRAEYEVVARWLRERGSRVHMSGEGGDQILQGRPSFMHTIVRGSPLTGLRHTRGYLAQNRWHWRSTIRALADNRSFGQWLADSAADLSPRSSHDKEAQLGWQAPPQLPPWVLPEAVDRLARRLRGEAGRASPLAPERAQHSVLWTIRAGARLDRHLAEITAAHGVPMSFPFYDDKVLEAALAVRLHERADPATYKPLLAGAMRGIVPDGLLGRSTKGEYGADVRAGLFARRDELEDLVDQPVLAKLGLIDADALRRACFTLLPPHLTVARLESTLLLECWLRAHTGSRFSPVARAVSEVNS</sequence>
<dbReference type="EC" id="6.3.5.4" evidence="2"/>
<dbReference type="SUPFAM" id="SSF52402">
    <property type="entry name" value="Adenine nucleotide alpha hydrolases-like"/>
    <property type="match status" value="1"/>
</dbReference>
<dbReference type="Gene3D" id="3.40.50.620">
    <property type="entry name" value="HUPs"/>
    <property type="match status" value="2"/>
</dbReference>
<proteinExistence type="predicted"/>
<evidence type="ECO:0000313" key="6">
    <source>
        <dbReference type="EMBL" id="MBP2185466.1"/>
    </source>
</evidence>
<dbReference type="InterPro" id="IPR001962">
    <property type="entry name" value="Asn_synthase"/>
</dbReference>
<comment type="pathway">
    <text evidence="1">Amino-acid biosynthesis; L-asparagine biosynthesis; L-asparagine from L-aspartate (L-Gln route): step 1/1.</text>
</comment>
<evidence type="ECO:0000259" key="5">
    <source>
        <dbReference type="Pfam" id="PF00733"/>
    </source>
</evidence>
<keyword evidence="3" id="KW-0028">Amino-acid biosynthesis</keyword>
<dbReference type="Pfam" id="PF00733">
    <property type="entry name" value="Asn_synthase"/>
    <property type="match status" value="1"/>
</dbReference>
<dbReference type="PANTHER" id="PTHR43284:SF1">
    <property type="entry name" value="ASPARAGINE SYNTHETASE"/>
    <property type="match status" value="1"/>
</dbReference>
<dbReference type="EMBL" id="JAGGMS010000001">
    <property type="protein sequence ID" value="MBP2185466.1"/>
    <property type="molecule type" value="Genomic_DNA"/>
</dbReference>
<reference evidence="6 7" key="1">
    <citation type="submission" date="2021-03" db="EMBL/GenBank/DDBJ databases">
        <title>Sequencing the genomes of 1000 actinobacteria strains.</title>
        <authorList>
            <person name="Klenk H.-P."/>
        </authorList>
    </citation>
    <scope>NUCLEOTIDE SEQUENCE [LARGE SCALE GENOMIC DNA]</scope>
    <source>
        <strain evidence="6 7">DSM 45510</strain>
    </source>
</reference>
<keyword evidence="7" id="KW-1185">Reference proteome</keyword>
<comment type="caution">
    <text evidence="6">The sequence shown here is derived from an EMBL/GenBank/DDBJ whole genome shotgun (WGS) entry which is preliminary data.</text>
</comment>
<protein>
    <recommendedName>
        <fullName evidence="2">asparagine synthase (glutamine-hydrolyzing)</fullName>
        <ecNumber evidence="2">6.3.5.4</ecNumber>
    </recommendedName>
</protein>
<keyword evidence="3" id="KW-0061">Asparagine biosynthesis</keyword>
<gene>
    <name evidence="6" type="ORF">JOM49_006992</name>
</gene>
<dbReference type="RefSeq" id="WP_209668352.1">
    <property type="nucleotide sequence ID" value="NZ_JAGGMS010000001.1"/>
</dbReference>
<dbReference type="InterPro" id="IPR014729">
    <property type="entry name" value="Rossmann-like_a/b/a_fold"/>
</dbReference>
<evidence type="ECO:0000256" key="4">
    <source>
        <dbReference type="ARBA" id="ARBA00048741"/>
    </source>
</evidence>
<feature type="domain" description="Asparagine synthetase" evidence="5">
    <location>
        <begin position="204"/>
        <end position="563"/>
    </location>
</feature>
<dbReference type="GO" id="GO:0004066">
    <property type="term" value="F:asparagine synthase (glutamine-hydrolyzing) activity"/>
    <property type="evidence" value="ECO:0007669"/>
    <property type="project" value="UniProtKB-EC"/>
</dbReference>
<evidence type="ECO:0000256" key="1">
    <source>
        <dbReference type="ARBA" id="ARBA00005187"/>
    </source>
</evidence>
<evidence type="ECO:0000256" key="2">
    <source>
        <dbReference type="ARBA" id="ARBA00012737"/>
    </source>
</evidence>
<organism evidence="6 7">
    <name type="scientific">Amycolatopsis magusensis</name>
    <dbReference type="NCBI Taxonomy" id="882444"/>
    <lineage>
        <taxon>Bacteria</taxon>
        <taxon>Bacillati</taxon>
        <taxon>Actinomycetota</taxon>
        <taxon>Actinomycetes</taxon>
        <taxon>Pseudonocardiales</taxon>
        <taxon>Pseudonocardiaceae</taxon>
        <taxon>Amycolatopsis</taxon>
    </lineage>
</organism>
<keyword evidence="6" id="KW-0436">Ligase</keyword>
<comment type="catalytic activity">
    <reaction evidence="4">
        <text>L-aspartate + L-glutamine + ATP + H2O = L-asparagine + L-glutamate + AMP + diphosphate + H(+)</text>
        <dbReference type="Rhea" id="RHEA:12228"/>
        <dbReference type="ChEBI" id="CHEBI:15377"/>
        <dbReference type="ChEBI" id="CHEBI:15378"/>
        <dbReference type="ChEBI" id="CHEBI:29985"/>
        <dbReference type="ChEBI" id="CHEBI:29991"/>
        <dbReference type="ChEBI" id="CHEBI:30616"/>
        <dbReference type="ChEBI" id="CHEBI:33019"/>
        <dbReference type="ChEBI" id="CHEBI:58048"/>
        <dbReference type="ChEBI" id="CHEBI:58359"/>
        <dbReference type="ChEBI" id="CHEBI:456215"/>
        <dbReference type="EC" id="6.3.5.4"/>
    </reaction>
</comment>
<name>A0ABS4Q1B9_9PSEU</name>
<dbReference type="PANTHER" id="PTHR43284">
    <property type="entry name" value="ASPARAGINE SYNTHETASE (GLUTAMINE-HYDROLYZING)"/>
    <property type="match status" value="1"/>
</dbReference>
<evidence type="ECO:0000313" key="7">
    <source>
        <dbReference type="Proteomes" id="UP000741013"/>
    </source>
</evidence>